<evidence type="ECO:0000313" key="3">
    <source>
        <dbReference type="Proteomes" id="UP000315750"/>
    </source>
</evidence>
<evidence type="ECO:0000256" key="1">
    <source>
        <dbReference type="SAM" id="MobiDB-lite"/>
    </source>
</evidence>
<gene>
    <name evidence="2" type="ORF">Pan181_23990</name>
</gene>
<sequence>MNYGSKHLDYALRNCMIDEVETGDNYHCGTQIQYKRKRSVHALRRRRRRKSDTPGCGIGGRNNRRYSW</sequence>
<feature type="region of interest" description="Disordered" evidence="1">
    <location>
        <begin position="39"/>
        <end position="68"/>
    </location>
</feature>
<proteinExistence type="predicted"/>
<dbReference type="EMBL" id="CP036278">
    <property type="protein sequence ID" value="QDU56192.1"/>
    <property type="molecule type" value="Genomic_DNA"/>
</dbReference>
<accession>A0A518AN84</accession>
<name>A0A518AN84_9BACT</name>
<dbReference type="RefSeq" id="WP_145246938.1">
    <property type="nucleotide sequence ID" value="NZ_CP036278.1"/>
</dbReference>
<protein>
    <submittedName>
        <fullName evidence="2">Uncharacterized protein</fullName>
    </submittedName>
</protein>
<reference evidence="2 3" key="1">
    <citation type="submission" date="2019-02" db="EMBL/GenBank/DDBJ databases">
        <title>Deep-cultivation of Planctomycetes and their phenomic and genomic characterization uncovers novel biology.</title>
        <authorList>
            <person name="Wiegand S."/>
            <person name="Jogler M."/>
            <person name="Boedeker C."/>
            <person name="Pinto D."/>
            <person name="Vollmers J."/>
            <person name="Rivas-Marin E."/>
            <person name="Kohn T."/>
            <person name="Peeters S.H."/>
            <person name="Heuer A."/>
            <person name="Rast P."/>
            <person name="Oberbeckmann S."/>
            <person name="Bunk B."/>
            <person name="Jeske O."/>
            <person name="Meyerdierks A."/>
            <person name="Storesund J.E."/>
            <person name="Kallscheuer N."/>
            <person name="Luecker S."/>
            <person name="Lage O.M."/>
            <person name="Pohl T."/>
            <person name="Merkel B.J."/>
            <person name="Hornburger P."/>
            <person name="Mueller R.-W."/>
            <person name="Bruemmer F."/>
            <person name="Labrenz M."/>
            <person name="Spormann A.M."/>
            <person name="Op den Camp H."/>
            <person name="Overmann J."/>
            <person name="Amann R."/>
            <person name="Jetten M.S.M."/>
            <person name="Mascher T."/>
            <person name="Medema M.H."/>
            <person name="Devos D.P."/>
            <person name="Kaster A.-K."/>
            <person name="Ovreas L."/>
            <person name="Rohde M."/>
            <person name="Galperin M.Y."/>
            <person name="Jogler C."/>
        </authorList>
    </citation>
    <scope>NUCLEOTIDE SEQUENCE [LARGE SCALE GENOMIC DNA]</scope>
    <source>
        <strain evidence="2 3">Pan181</strain>
    </source>
</reference>
<dbReference type="AlphaFoldDB" id="A0A518AN84"/>
<keyword evidence="3" id="KW-1185">Reference proteome</keyword>
<dbReference type="KEGG" id="amuc:Pan181_23990"/>
<evidence type="ECO:0000313" key="2">
    <source>
        <dbReference type="EMBL" id="QDU56192.1"/>
    </source>
</evidence>
<feature type="compositionally biased region" description="Basic residues" evidence="1">
    <location>
        <begin position="39"/>
        <end position="50"/>
    </location>
</feature>
<dbReference type="Proteomes" id="UP000315750">
    <property type="component" value="Chromosome"/>
</dbReference>
<organism evidence="2 3">
    <name type="scientific">Aeoliella mucimassa</name>
    <dbReference type="NCBI Taxonomy" id="2527972"/>
    <lineage>
        <taxon>Bacteria</taxon>
        <taxon>Pseudomonadati</taxon>
        <taxon>Planctomycetota</taxon>
        <taxon>Planctomycetia</taxon>
        <taxon>Pirellulales</taxon>
        <taxon>Lacipirellulaceae</taxon>
        <taxon>Aeoliella</taxon>
    </lineage>
</organism>